<keyword evidence="4" id="KW-1185">Reference proteome</keyword>
<protein>
    <submittedName>
        <fullName evidence="3">Leucine-rich repeat-containing 15</fullName>
    </submittedName>
</protein>
<evidence type="ECO:0000256" key="2">
    <source>
        <dbReference type="SAM" id="SignalP"/>
    </source>
</evidence>
<feature type="chain" id="PRO_5044338125" evidence="2">
    <location>
        <begin position="21"/>
        <end position="450"/>
    </location>
</feature>
<feature type="compositionally biased region" description="Low complexity" evidence="1">
    <location>
        <begin position="402"/>
        <end position="419"/>
    </location>
</feature>
<dbReference type="Proteomes" id="UP001152795">
    <property type="component" value="Unassembled WGS sequence"/>
</dbReference>
<dbReference type="SUPFAM" id="SSF52058">
    <property type="entry name" value="L domain-like"/>
    <property type="match status" value="1"/>
</dbReference>
<dbReference type="Gene3D" id="3.80.10.10">
    <property type="entry name" value="Ribonuclease Inhibitor"/>
    <property type="match status" value="3"/>
</dbReference>
<dbReference type="OrthoDB" id="1055097at2759"/>
<dbReference type="PROSITE" id="PS51257">
    <property type="entry name" value="PROKAR_LIPOPROTEIN"/>
    <property type="match status" value="1"/>
</dbReference>
<comment type="caution">
    <text evidence="3">The sequence shown here is derived from an EMBL/GenBank/DDBJ whole genome shotgun (WGS) entry which is preliminary data.</text>
</comment>
<dbReference type="InterPro" id="IPR050328">
    <property type="entry name" value="Dev_Immune_Receptor"/>
</dbReference>
<proteinExistence type="predicted"/>
<dbReference type="PANTHER" id="PTHR24373">
    <property type="entry name" value="SLIT RELATED LEUCINE-RICH REPEAT NEURONAL PROTEIN"/>
    <property type="match status" value="1"/>
</dbReference>
<dbReference type="SMART" id="SM00369">
    <property type="entry name" value="LRR_TYP"/>
    <property type="match status" value="6"/>
</dbReference>
<dbReference type="PANTHER" id="PTHR24373:SF370">
    <property type="entry name" value="FISH-LIPS, ISOFORM E"/>
    <property type="match status" value="1"/>
</dbReference>
<dbReference type="GO" id="GO:0005615">
    <property type="term" value="C:extracellular space"/>
    <property type="evidence" value="ECO:0007669"/>
    <property type="project" value="TreeGrafter"/>
</dbReference>
<keyword evidence="2" id="KW-0732">Signal</keyword>
<accession>A0A6S7HKX5</accession>
<dbReference type="InterPro" id="IPR032675">
    <property type="entry name" value="LRR_dom_sf"/>
</dbReference>
<sequence length="450" mass="48961">MKMLCAFISLFSCFFLVVSAEDVACPTGASSGCTCSKISDDLKVECKDNDQITDIPAWIPNNTNRLEFENCDIRILNRDSFKNLVNLTNIEIVKQSRRLTFNDSSVFQGLNRLSKVVFDDNNIASLPAGLFANLPSLETLGLNDNPLPTLPDDLLQNSPNVQTFNLANTKLDKDNITKIGEGHFGKNIQALWISGTYIQRLKDGLFTGLPKLKALSIGNCGINFIGADILKGTELGSITLDGNPIQSIDENAFRGSKVPVFQCNGCQLISSVTFNGFLKKMPALYSINLQNNNLTHVPKNAFTELRDLSIIDLSSNLIATIESNPYGDLPKCGTTTCIQLDNNPFNCDCNLAWLRSFADKIEGDKTSWKCVGPPSVAGKSLLSLEINAFCCGSVNSTKCGLPQPATQPTLQPTTRPTTQSDPDPNNGWIVSADGMMVAILSQIVIMFSIP</sequence>
<feature type="region of interest" description="Disordered" evidence="1">
    <location>
        <begin position="402"/>
        <end position="426"/>
    </location>
</feature>
<dbReference type="InterPro" id="IPR000483">
    <property type="entry name" value="Cys-rich_flank_reg_C"/>
</dbReference>
<dbReference type="Pfam" id="PF13855">
    <property type="entry name" value="LRR_8"/>
    <property type="match status" value="2"/>
</dbReference>
<gene>
    <name evidence="3" type="ORF">PACLA_8A048164</name>
</gene>
<evidence type="ECO:0000256" key="1">
    <source>
        <dbReference type="SAM" id="MobiDB-lite"/>
    </source>
</evidence>
<dbReference type="AlphaFoldDB" id="A0A6S7HKX5"/>
<dbReference type="SMART" id="SM00082">
    <property type="entry name" value="LRRCT"/>
    <property type="match status" value="1"/>
</dbReference>
<dbReference type="GO" id="GO:0031012">
    <property type="term" value="C:extracellular matrix"/>
    <property type="evidence" value="ECO:0007669"/>
    <property type="project" value="TreeGrafter"/>
</dbReference>
<feature type="signal peptide" evidence="2">
    <location>
        <begin position="1"/>
        <end position="20"/>
    </location>
</feature>
<reference evidence="3" key="1">
    <citation type="submission" date="2020-04" db="EMBL/GenBank/DDBJ databases">
        <authorList>
            <person name="Alioto T."/>
            <person name="Alioto T."/>
            <person name="Gomez Garrido J."/>
        </authorList>
    </citation>
    <scope>NUCLEOTIDE SEQUENCE</scope>
    <source>
        <strain evidence="3">A484AB</strain>
    </source>
</reference>
<dbReference type="InterPro" id="IPR001611">
    <property type="entry name" value="Leu-rich_rpt"/>
</dbReference>
<evidence type="ECO:0000313" key="3">
    <source>
        <dbReference type="EMBL" id="CAB4005019.1"/>
    </source>
</evidence>
<evidence type="ECO:0000313" key="4">
    <source>
        <dbReference type="Proteomes" id="UP001152795"/>
    </source>
</evidence>
<name>A0A6S7HKX5_PARCT</name>
<organism evidence="3 4">
    <name type="scientific">Paramuricea clavata</name>
    <name type="common">Red gorgonian</name>
    <name type="synonym">Violescent sea-whip</name>
    <dbReference type="NCBI Taxonomy" id="317549"/>
    <lineage>
        <taxon>Eukaryota</taxon>
        <taxon>Metazoa</taxon>
        <taxon>Cnidaria</taxon>
        <taxon>Anthozoa</taxon>
        <taxon>Octocorallia</taxon>
        <taxon>Malacalcyonacea</taxon>
        <taxon>Plexauridae</taxon>
        <taxon>Paramuricea</taxon>
    </lineage>
</organism>
<dbReference type="InterPro" id="IPR003591">
    <property type="entry name" value="Leu-rich_rpt_typical-subtyp"/>
</dbReference>
<dbReference type="EMBL" id="CACRXK020005074">
    <property type="protein sequence ID" value="CAB4005019.1"/>
    <property type="molecule type" value="Genomic_DNA"/>
</dbReference>